<dbReference type="PANTHER" id="PTHR35789:SF1">
    <property type="entry name" value="SPORE GERMINATION PROTEIN B3"/>
    <property type="match status" value="1"/>
</dbReference>
<sequence length="230" mass="25874">MKSSLKKIQIVIIFIVVLLLCGGGFKDIDKRFFVVSIGVDLAKNSSKKYLVSLKFAIPAISKDSPSEYVIVTEEANSMGEAVRIIKTKVDREIDFSHAKLVVYGEKVLKQRGNKGIHYWLTRRRDIQEIAWAAIGKPTAEAVLKVRPKSETIPSNSLFLSLGKDGSETPYIISQFIFEMKRKLIEKGVDPFLPIIEAKKEIFEINKVGLMDKSHIKLMLTPEDSINTFDG</sequence>
<proteinExistence type="predicted"/>
<dbReference type="GO" id="GO:0009847">
    <property type="term" value="P:spore germination"/>
    <property type="evidence" value="ECO:0007669"/>
    <property type="project" value="InterPro"/>
</dbReference>
<dbReference type="GO" id="GO:0016020">
    <property type="term" value="C:membrane"/>
    <property type="evidence" value="ECO:0007669"/>
    <property type="project" value="InterPro"/>
</dbReference>
<comment type="caution">
    <text evidence="2">The sequence shown here is derived from an EMBL/GenBank/DDBJ whole genome shotgun (WGS) entry which is preliminary data.</text>
</comment>
<dbReference type="EMBL" id="JAVGVR010000001">
    <property type="protein sequence ID" value="MDQ6597344.1"/>
    <property type="molecule type" value="Genomic_DNA"/>
</dbReference>
<dbReference type="Proteomes" id="UP001178888">
    <property type="component" value="Unassembled WGS sequence"/>
</dbReference>
<dbReference type="RefSeq" id="WP_208025326.1">
    <property type="nucleotide sequence ID" value="NZ_JAVGVR010000001.1"/>
</dbReference>
<dbReference type="InterPro" id="IPR057336">
    <property type="entry name" value="GerAC_N"/>
</dbReference>
<dbReference type="InterPro" id="IPR008844">
    <property type="entry name" value="Spore_GerAC-like"/>
</dbReference>
<name>A0AA90TTC6_9BACI</name>
<evidence type="ECO:0000313" key="3">
    <source>
        <dbReference type="Proteomes" id="UP001178888"/>
    </source>
</evidence>
<gene>
    <name evidence="2" type="ORF">RCG21_13415</name>
</gene>
<protein>
    <recommendedName>
        <fullName evidence="1">Spore germination protein N-terminal domain-containing protein</fullName>
    </recommendedName>
</protein>
<reference evidence="2" key="1">
    <citation type="submission" date="2023-08" db="EMBL/GenBank/DDBJ databases">
        <title>Nitrogen cycling bacteria in agricultural field soils.</title>
        <authorList>
            <person name="Jang J."/>
        </authorList>
    </citation>
    <scope>NUCLEOTIDE SEQUENCE</scope>
    <source>
        <strain evidence="2">PS3-36</strain>
    </source>
</reference>
<accession>A0AA90TTC6</accession>
<evidence type="ECO:0000313" key="2">
    <source>
        <dbReference type="EMBL" id="MDQ6597344.1"/>
    </source>
</evidence>
<dbReference type="Pfam" id="PF25198">
    <property type="entry name" value="Spore_GerAC_N"/>
    <property type="match status" value="1"/>
</dbReference>
<keyword evidence="3" id="KW-1185">Reference proteome</keyword>
<evidence type="ECO:0000259" key="1">
    <source>
        <dbReference type="Pfam" id="PF25198"/>
    </source>
</evidence>
<feature type="domain" description="Spore germination protein N-terminal" evidence="1">
    <location>
        <begin position="26"/>
        <end position="196"/>
    </location>
</feature>
<dbReference type="AlphaFoldDB" id="A0AA90TTC6"/>
<dbReference type="PANTHER" id="PTHR35789">
    <property type="entry name" value="SPORE GERMINATION PROTEIN B3"/>
    <property type="match status" value="1"/>
</dbReference>
<organism evidence="2 3">
    <name type="scientific">Bacillus salipaludis</name>
    <dbReference type="NCBI Taxonomy" id="2547811"/>
    <lineage>
        <taxon>Bacteria</taxon>
        <taxon>Bacillati</taxon>
        <taxon>Bacillota</taxon>
        <taxon>Bacilli</taxon>
        <taxon>Bacillales</taxon>
        <taxon>Bacillaceae</taxon>
        <taxon>Bacillus</taxon>
    </lineage>
</organism>